<dbReference type="RefSeq" id="WP_103934401.1">
    <property type="nucleotide sequence ID" value="NZ_FNVA01000006.1"/>
</dbReference>
<reference evidence="3 4" key="1">
    <citation type="submission" date="2016-10" db="EMBL/GenBank/DDBJ databases">
        <authorList>
            <person name="de Groot N.N."/>
        </authorList>
    </citation>
    <scope>NUCLEOTIDE SEQUENCE [LARGE SCALE GENOMIC DNA]</scope>
    <source>
        <strain evidence="3 4">DSM 22489</strain>
    </source>
</reference>
<keyword evidence="1" id="KW-1133">Transmembrane helix</keyword>
<keyword evidence="1" id="KW-0472">Membrane</keyword>
<keyword evidence="2" id="KW-0732">Signal</keyword>
<dbReference type="EMBL" id="FNVA01000006">
    <property type="protein sequence ID" value="SEG56204.1"/>
    <property type="molecule type" value="Genomic_DNA"/>
</dbReference>
<evidence type="ECO:0000313" key="3">
    <source>
        <dbReference type="EMBL" id="SEG56204.1"/>
    </source>
</evidence>
<name>A0A1H6B6P6_9BACT</name>
<accession>A0A1H6B6P6</accession>
<dbReference type="AlphaFoldDB" id="A0A1H6B6P6"/>
<organism evidence="3 4">
    <name type="scientific">Bryocella elongata</name>
    <dbReference type="NCBI Taxonomy" id="863522"/>
    <lineage>
        <taxon>Bacteria</taxon>
        <taxon>Pseudomonadati</taxon>
        <taxon>Acidobacteriota</taxon>
        <taxon>Terriglobia</taxon>
        <taxon>Terriglobales</taxon>
        <taxon>Acidobacteriaceae</taxon>
        <taxon>Bryocella</taxon>
    </lineage>
</organism>
<evidence type="ECO:0000256" key="1">
    <source>
        <dbReference type="SAM" id="Phobius"/>
    </source>
</evidence>
<evidence type="ECO:0000313" key="4">
    <source>
        <dbReference type="Proteomes" id="UP000236728"/>
    </source>
</evidence>
<keyword evidence="1" id="KW-0812">Transmembrane</keyword>
<evidence type="ECO:0000256" key="2">
    <source>
        <dbReference type="SAM" id="SignalP"/>
    </source>
</evidence>
<sequence>MKAWLHSIIAIAISSFCSALIANLTSPATFNLTADGLKHLLAVCGMSSALAVAALLVKSPLAPSDASGAGPDKALVWILLFGGFALPCSAQTASTGSSVTNLYAAGASFNQGATPAVAGSALYAHQLTISPDSYAGGTYAFTMLDILPNGTKPFTVSTNISAGIAQRVATIAGHDVLAPTSAGISFTGVNTGWAWSTGVAVPLRFKPKSDGSAWFLVPTVRVIKSSVGGGTGYQPVIGLMFGWGK</sequence>
<keyword evidence="4" id="KW-1185">Reference proteome</keyword>
<feature type="chain" id="PRO_5009293401" evidence="2">
    <location>
        <begin position="22"/>
        <end position="245"/>
    </location>
</feature>
<feature type="signal peptide" evidence="2">
    <location>
        <begin position="1"/>
        <end position="21"/>
    </location>
</feature>
<gene>
    <name evidence="3" type="ORF">SAMN05421819_3552</name>
</gene>
<feature type="transmembrane region" description="Helical" evidence="1">
    <location>
        <begin position="37"/>
        <end position="57"/>
    </location>
</feature>
<proteinExistence type="predicted"/>
<dbReference type="Proteomes" id="UP000236728">
    <property type="component" value="Unassembled WGS sequence"/>
</dbReference>
<protein>
    <submittedName>
        <fullName evidence="3">Uncharacterized protein</fullName>
    </submittedName>
</protein>